<evidence type="ECO:0000313" key="2">
    <source>
        <dbReference type="EMBL" id="KAK6735331.1"/>
    </source>
</evidence>
<comment type="caution">
    <text evidence="2">The sequence shown here is derived from an EMBL/GenBank/DDBJ whole genome shotgun (WGS) entry which is preliminary data.</text>
</comment>
<reference evidence="2 3" key="1">
    <citation type="submission" date="2023-08" db="EMBL/GenBank/DDBJ databases">
        <title>A Necator americanus chromosomal reference genome.</title>
        <authorList>
            <person name="Ilik V."/>
            <person name="Petrzelkova K.J."/>
            <person name="Pardy F."/>
            <person name="Fuh T."/>
            <person name="Niatou-Singa F.S."/>
            <person name="Gouil Q."/>
            <person name="Baker L."/>
            <person name="Ritchie M.E."/>
            <person name="Jex A.R."/>
            <person name="Gazzola D."/>
            <person name="Li H."/>
            <person name="Toshio Fujiwara R."/>
            <person name="Zhan B."/>
            <person name="Aroian R.V."/>
            <person name="Pafco B."/>
            <person name="Schwarz E.M."/>
        </authorList>
    </citation>
    <scope>NUCLEOTIDE SEQUENCE [LARGE SCALE GENOMIC DNA]</scope>
    <source>
        <strain evidence="2 3">Aroian</strain>
        <tissue evidence="2">Whole animal</tissue>
    </source>
</reference>
<organism evidence="2 3">
    <name type="scientific">Necator americanus</name>
    <name type="common">Human hookworm</name>
    <dbReference type="NCBI Taxonomy" id="51031"/>
    <lineage>
        <taxon>Eukaryota</taxon>
        <taxon>Metazoa</taxon>
        <taxon>Ecdysozoa</taxon>
        <taxon>Nematoda</taxon>
        <taxon>Chromadorea</taxon>
        <taxon>Rhabditida</taxon>
        <taxon>Rhabditina</taxon>
        <taxon>Rhabditomorpha</taxon>
        <taxon>Strongyloidea</taxon>
        <taxon>Ancylostomatidae</taxon>
        <taxon>Bunostominae</taxon>
        <taxon>Necator</taxon>
    </lineage>
</organism>
<sequence length="79" mass="8805">MPAGAEDVDEAKQEKGGSLLHKLEDMSAQNIAKSRLYSQHRMEIEFAMLGKKLESRRSRLRIFNDKAANGLRVPGGHAL</sequence>
<keyword evidence="3" id="KW-1185">Reference proteome</keyword>
<feature type="compositionally biased region" description="Basic and acidic residues" evidence="1">
    <location>
        <begin position="10"/>
        <end position="20"/>
    </location>
</feature>
<accession>A0ABR1CBP8</accession>
<dbReference type="Proteomes" id="UP001303046">
    <property type="component" value="Unassembled WGS sequence"/>
</dbReference>
<name>A0ABR1CBP8_NECAM</name>
<evidence type="ECO:0008006" key="4">
    <source>
        <dbReference type="Google" id="ProtNLM"/>
    </source>
</evidence>
<dbReference type="EMBL" id="JAVFWL010000002">
    <property type="protein sequence ID" value="KAK6735331.1"/>
    <property type="molecule type" value="Genomic_DNA"/>
</dbReference>
<proteinExistence type="predicted"/>
<evidence type="ECO:0000256" key="1">
    <source>
        <dbReference type="SAM" id="MobiDB-lite"/>
    </source>
</evidence>
<gene>
    <name evidence="2" type="primary">Necator_chrII.g6290</name>
    <name evidence="2" type="ORF">RB195_018497</name>
</gene>
<feature type="region of interest" description="Disordered" evidence="1">
    <location>
        <begin position="1"/>
        <end position="20"/>
    </location>
</feature>
<protein>
    <recommendedName>
        <fullName evidence="4">Ezrin/radixin/moesin C-terminal domain-containing protein</fullName>
    </recommendedName>
</protein>
<evidence type="ECO:0000313" key="3">
    <source>
        <dbReference type="Proteomes" id="UP001303046"/>
    </source>
</evidence>